<proteinExistence type="predicted"/>
<dbReference type="EMBL" id="BLAB01000001">
    <property type="protein sequence ID" value="GER93680.1"/>
    <property type="molecule type" value="Genomic_DNA"/>
</dbReference>
<name>A0A5J4L496_9ZZZZ</name>
<dbReference type="Pfam" id="PF12276">
    <property type="entry name" value="DUF3617"/>
    <property type="match status" value="1"/>
</dbReference>
<organism evidence="2">
    <name type="scientific">hot springs metagenome</name>
    <dbReference type="NCBI Taxonomy" id="433727"/>
    <lineage>
        <taxon>unclassified sequences</taxon>
        <taxon>metagenomes</taxon>
        <taxon>ecological metagenomes</taxon>
    </lineage>
</organism>
<sequence>MGSHGKMDMPGMPMQMPVMTHTQCITKKDMIPQKPEKNQDCKTISSKINDNTVSWTIQYRGKDGTTTESSGRVTYKNDKFDGTFDMTVNQPGQGKMKMTQRISGKRIGECR</sequence>
<accession>A0A5J4L496</accession>
<dbReference type="AlphaFoldDB" id="A0A5J4L496"/>
<feature type="region of interest" description="Disordered" evidence="1">
    <location>
        <begin position="84"/>
        <end position="111"/>
    </location>
</feature>
<protein>
    <recommendedName>
        <fullName evidence="3">DUF3617 domain-containing protein</fullName>
    </recommendedName>
</protein>
<evidence type="ECO:0000256" key="1">
    <source>
        <dbReference type="SAM" id="MobiDB-lite"/>
    </source>
</evidence>
<evidence type="ECO:0008006" key="3">
    <source>
        <dbReference type="Google" id="ProtNLM"/>
    </source>
</evidence>
<dbReference type="InterPro" id="IPR022061">
    <property type="entry name" value="DUF3617"/>
</dbReference>
<evidence type="ECO:0000313" key="2">
    <source>
        <dbReference type="EMBL" id="GER93680.1"/>
    </source>
</evidence>
<gene>
    <name evidence="2" type="ORF">A45J_1435</name>
</gene>
<reference evidence="2" key="1">
    <citation type="submission" date="2019-10" db="EMBL/GenBank/DDBJ databases">
        <title>Metagenomic sequencing of thiosulfate-disproportionating enrichment culture.</title>
        <authorList>
            <person name="Umezawa K."/>
            <person name="Kojima H."/>
            <person name="Fukui M."/>
        </authorList>
    </citation>
    <scope>NUCLEOTIDE SEQUENCE</scope>
    <source>
        <strain evidence="2">45J</strain>
    </source>
</reference>
<comment type="caution">
    <text evidence="2">The sequence shown here is derived from an EMBL/GenBank/DDBJ whole genome shotgun (WGS) entry which is preliminary data.</text>
</comment>